<sequence>MKVNVISHITLNVFRVVLCSGLICNASLSMPFDSNSGVHNAGTRYLNAAIKLIDSSVSNREARTIPLEEPCGKGYELIGIVWPGKVGGTAAVEVTGWLFDQSGTLDA</sequence>
<dbReference type="EMBL" id="BGPR01000092">
    <property type="protein sequence ID" value="GBL93258.1"/>
    <property type="molecule type" value="Genomic_DNA"/>
</dbReference>
<keyword evidence="1" id="KW-0732">Signal</keyword>
<evidence type="ECO:0000313" key="2">
    <source>
        <dbReference type="EMBL" id="GBL93258.1"/>
    </source>
</evidence>
<evidence type="ECO:0000256" key="1">
    <source>
        <dbReference type="SAM" id="SignalP"/>
    </source>
</evidence>
<comment type="caution">
    <text evidence="2">The sequence shown here is derived from an EMBL/GenBank/DDBJ whole genome shotgun (WGS) entry which is preliminary data.</text>
</comment>
<name>A0A4Y2BMG5_ARAVE</name>
<reference evidence="2 3" key="1">
    <citation type="journal article" date="2019" name="Sci. Rep.">
        <title>Orb-weaving spider Araneus ventricosus genome elucidates the spidroin gene catalogue.</title>
        <authorList>
            <person name="Kono N."/>
            <person name="Nakamura H."/>
            <person name="Ohtoshi R."/>
            <person name="Moran D.A.P."/>
            <person name="Shinohara A."/>
            <person name="Yoshida Y."/>
            <person name="Fujiwara M."/>
            <person name="Mori M."/>
            <person name="Tomita M."/>
            <person name="Arakawa K."/>
        </authorList>
    </citation>
    <scope>NUCLEOTIDE SEQUENCE [LARGE SCALE GENOMIC DNA]</scope>
</reference>
<accession>A0A4Y2BMG5</accession>
<dbReference type="AlphaFoldDB" id="A0A4Y2BMG5"/>
<protein>
    <submittedName>
        <fullName evidence="2">Uncharacterized protein</fullName>
    </submittedName>
</protein>
<keyword evidence="3" id="KW-1185">Reference proteome</keyword>
<feature type="signal peptide" evidence="1">
    <location>
        <begin position="1"/>
        <end position="19"/>
    </location>
</feature>
<feature type="chain" id="PRO_5021303333" evidence="1">
    <location>
        <begin position="20"/>
        <end position="107"/>
    </location>
</feature>
<dbReference type="Proteomes" id="UP000499080">
    <property type="component" value="Unassembled WGS sequence"/>
</dbReference>
<proteinExistence type="predicted"/>
<evidence type="ECO:0000313" key="3">
    <source>
        <dbReference type="Proteomes" id="UP000499080"/>
    </source>
</evidence>
<gene>
    <name evidence="2" type="ORF">AVEN_42693_1</name>
</gene>
<organism evidence="2 3">
    <name type="scientific">Araneus ventricosus</name>
    <name type="common">Orbweaver spider</name>
    <name type="synonym">Epeira ventricosa</name>
    <dbReference type="NCBI Taxonomy" id="182803"/>
    <lineage>
        <taxon>Eukaryota</taxon>
        <taxon>Metazoa</taxon>
        <taxon>Ecdysozoa</taxon>
        <taxon>Arthropoda</taxon>
        <taxon>Chelicerata</taxon>
        <taxon>Arachnida</taxon>
        <taxon>Araneae</taxon>
        <taxon>Araneomorphae</taxon>
        <taxon>Entelegynae</taxon>
        <taxon>Araneoidea</taxon>
        <taxon>Araneidae</taxon>
        <taxon>Araneus</taxon>
    </lineage>
</organism>